<organism evidence="3 4">
    <name type="scientific">Azospirillum picis</name>
    <dbReference type="NCBI Taxonomy" id="488438"/>
    <lineage>
        <taxon>Bacteria</taxon>
        <taxon>Pseudomonadati</taxon>
        <taxon>Pseudomonadota</taxon>
        <taxon>Alphaproteobacteria</taxon>
        <taxon>Rhodospirillales</taxon>
        <taxon>Azospirillaceae</taxon>
        <taxon>Azospirillum</taxon>
    </lineage>
</organism>
<accession>A0ABU0MQ35</accession>
<comment type="caution">
    <text evidence="3">The sequence shown here is derived from an EMBL/GenBank/DDBJ whole genome shotgun (WGS) entry which is preliminary data.</text>
</comment>
<dbReference type="InterPro" id="IPR025512">
    <property type="entry name" value="DUF4399"/>
</dbReference>
<keyword evidence="1" id="KW-0732">Signal</keyword>
<name>A0ABU0MQ35_9PROT</name>
<evidence type="ECO:0000313" key="4">
    <source>
        <dbReference type="Proteomes" id="UP001244552"/>
    </source>
</evidence>
<evidence type="ECO:0000313" key="3">
    <source>
        <dbReference type="EMBL" id="MDQ0535592.1"/>
    </source>
</evidence>
<feature type="domain" description="DUF4399" evidence="2">
    <location>
        <begin position="63"/>
        <end position="153"/>
    </location>
</feature>
<dbReference type="Pfam" id="PF14347">
    <property type="entry name" value="DUF4399"/>
    <property type="match status" value="1"/>
</dbReference>
<feature type="chain" id="PRO_5045370651" description="DUF4399 domain-containing protein" evidence="1">
    <location>
        <begin position="26"/>
        <end position="153"/>
    </location>
</feature>
<dbReference type="EMBL" id="JAUSVU010000019">
    <property type="protein sequence ID" value="MDQ0535592.1"/>
    <property type="molecule type" value="Genomic_DNA"/>
</dbReference>
<proteinExistence type="predicted"/>
<evidence type="ECO:0000256" key="1">
    <source>
        <dbReference type="SAM" id="SignalP"/>
    </source>
</evidence>
<keyword evidence="4" id="KW-1185">Reference proteome</keyword>
<gene>
    <name evidence="3" type="ORF">QO018_004476</name>
</gene>
<protein>
    <recommendedName>
        <fullName evidence="2">DUF4399 domain-containing protein</fullName>
    </recommendedName>
</protein>
<evidence type="ECO:0000259" key="2">
    <source>
        <dbReference type="Pfam" id="PF14347"/>
    </source>
</evidence>
<dbReference type="Proteomes" id="UP001244552">
    <property type="component" value="Unassembled WGS sequence"/>
</dbReference>
<feature type="signal peptide" evidence="1">
    <location>
        <begin position="1"/>
        <end position="25"/>
    </location>
</feature>
<sequence length="153" mass="16215">MMRTAVIAAGAVLVLPLLLPSPGNGQEQGNADTAHRSKAPDDAHAYILWPRDGAVVSGGKLWVRMGLQNMGVAPAGVAQPDTGHHHLLVDTDLGNPGEPIPNDRQHLHFGGGQTEARLDLPPGRHTLQMVLGDADHVPHDPPVMSQKITVTVR</sequence>
<reference evidence="3 4" key="1">
    <citation type="submission" date="2023-07" db="EMBL/GenBank/DDBJ databases">
        <title>Genomic Encyclopedia of Type Strains, Phase IV (KMG-IV): sequencing the most valuable type-strain genomes for metagenomic binning, comparative biology and taxonomic classification.</title>
        <authorList>
            <person name="Goeker M."/>
        </authorList>
    </citation>
    <scope>NUCLEOTIDE SEQUENCE [LARGE SCALE GENOMIC DNA]</scope>
    <source>
        <strain evidence="3 4">DSM 19922</strain>
    </source>
</reference>
<dbReference type="RefSeq" id="WP_209987454.1">
    <property type="nucleotide sequence ID" value="NZ_JAGINO010000021.1"/>
</dbReference>